<dbReference type="EMBL" id="PPSL01000003">
    <property type="protein sequence ID" value="PQJ10472.1"/>
    <property type="molecule type" value="Genomic_DNA"/>
</dbReference>
<evidence type="ECO:0000256" key="1">
    <source>
        <dbReference type="ARBA" id="ARBA00022679"/>
    </source>
</evidence>
<dbReference type="Gene3D" id="3.40.630.30">
    <property type="match status" value="1"/>
</dbReference>
<dbReference type="InterPro" id="IPR000182">
    <property type="entry name" value="GNAT_dom"/>
</dbReference>
<dbReference type="PROSITE" id="PS51186">
    <property type="entry name" value="GNAT"/>
    <property type="match status" value="1"/>
</dbReference>
<accession>A0A2S7SU71</accession>
<dbReference type="AlphaFoldDB" id="A0A2S7SU71"/>
<evidence type="ECO:0000259" key="3">
    <source>
        <dbReference type="PROSITE" id="PS51186"/>
    </source>
</evidence>
<dbReference type="OrthoDB" id="2352823at2"/>
<comment type="caution">
    <text evidence="4">The sequence shown here is derived from an EMBL/GenBank/DDBJ whole genome shotgun (WGS) entry which is preliminary data.</text>
</comment>
<feature type="domain" description="N-acetyltransferase" evidence="3">
    <location>
        <begin position="6"/>
        <end position="146"/>
    </location>
</feature>
<evidence type="ECO:0000313" key="5">
    <source>
        <dbReference type="Proteomes" id="UP000239872"/>
    </source>
</evidence>
<organism evidence="4 5">
    <name type="scientific">Flavipsychrobacter stenotrophus</name>
    <dbReference type="NCBI Taxonomy" id="2077091"/>
    <lineage>
        <taxon>Bacteria</taxon>
        <taxon>Pseudomonadati</taxon>
        <taxon>Bacteroidota</taxon>
        <taxon>Chitinophagia</taxon>
        <taxon>Chitinophagales</taxon>
        <taxon>Chitinophagaceae</taxon>
        <taxon>Flavipsychrobacter</taxon>
    </lineage>
</organism>
<protein>
    <submittedName>
        <fullName evidence="4">GNAT family N-acetyltransferase</fullName>
    </submittedName>
</protein>
<keyword evidence="2" id="KW-0012">Acyltransferase</keyword>
<proteinExistence type="predicted"/>
<dbReference type="InterPro" id="IPR050832">
    <property type="entry name" value="Bact_Acetyltransf"/>
</dbReference>
<dbReference type="GO" id="GO:0016747">
    <property type="term" value="F:acyltransferase activity, transferring groups other than amino-acyl groups"/>
    <property type="evidence" value="ECO:0007669"/>
    <property type="project" value="InterPro"/>
</dbReference>
<dbReference type="RefSeq" id="WP_105039200.1">
    <property type="nucleotide sequence ID" value="NZ_PPSL01000003.1"/>
</dbReference>
<keyword evidence="1 4" id="KW-0808">Transferase</keyword>
<sequence length="146" mass="16398">MNDIVVTTVTIQDPEYKEIWQLREDVLRKPLGMSLVNEDLSMDNEDTIFIAKHEDKVIGCLMLHSISDTVMKFRQMAVSEQWQGKGVGRLLMTAAETTIAAKGYTTIMLHARQVVCGFYESLGYDITSSAFTEVGIPHVIMKKVLA</sequence>
<name>A0A2S7SU71_9BACT</name>
<dbReference type="Proteomes" id="UP000239872">
    <property type="component" value="Unassembled WGS sequence"/>
</dbReference>
<keyword evidence="5" id="KW-1185">Reference proteome</keyword>
<dbReference type="SUPFAM" id="SSF55729">
    <property type="entry name" value="Acyl-CoA N-acyltransferases (Nat)"/>
    <property type="match status" value="1"/>
</dbReference>
<dbReference type="InterPro" id="IPR016181">
    <property type="entry name" value="Acyl_CoA_acyltransferase"/>
</dbReference>
<dbReference type="CDD" id="cd04301">
    <property type="entry name" value="NAT_SF"/>
    <property type="match status" value="1"/>
</dbReference>
<dbReference type="Pfam" id="PF13673">
    <property type="entry name" value="Acetyltransf_10"/>
    <property type="match status" value="1"/>
</dbReference>
<reference evidence="4 5" key="1">
    <citation type="submission" date="2018-01" db="EMBL/GenBank/DDBJ databases">
        <title>A novel member of the phylum Bacteroidetes isolated from glacier ice.</title>
        <authorList>
            <person name="Liu Q."/>
            <person name="Xin Y.-H."/>
        </authorList>
    </citation>
    <scope>NUCLEOTIDE SEQUENCE [LARGE SCALE GENOMIC DNA]</scope>
    <source>
        <strain evidence="4 5">RB1R16</strain>
    </source>
</reference>
<evidence type="ECO:0000256" key="2">
    <source>
        <dbReference type="ARBA" id="ARBA00023315"/>
    </source>
</evidence>
<gene>
    <name evidence="4" type="ORF">CJD36_010880</name>
</gene>
<dbReference type="PANTHER" id="PTHR43877">
    <property type="entry name" value="AMINOALKYLPHOSPHONATE N-ACETYLTRANSFERASE-RELATED-RELATED"/>
    <property type="match status" value="1"/>
</dbReference>
<evidence type="ECO:0000313" key="4">
    <source>
        <dbReference type="EMBL" id="PQJ10472.1"/>
    </source>
</evidence>